<dbReference type="OrthoDB" id="5327148at2759"/>
<keyword evidence="2" id="KW-0472">Membrane</keyword>
<dbReference type="InParanoid" id="A0A2J6T1A0"/>
<dbReference type="EMBL" id="KZ613847">
    <property type="protein sequence ID" value="PMD56798.1"/>
    <property type="molecule type" value="Genomic_DNA"/>
</dbReference>
<dbReference type="STRING" id="1095630.A0A2J6T1A0"/>
<evidence type="ECO:0000259" key="3">
    <source>
        <dbReference type="Pfam" id="PF24535"/>
    </source>
</evidence>
<protein>
    <recommendedName>
        <fullName evidence="3">DUF7598 domain-containing protein</fullName>
    </recommendedName>
</protein>
<sequence length="274" mass="30184">MFSESKMGPGYITLNILRLFNIIVLFLLVVASWIMLVMTVKTSNFFFFDGAAHFVISALGIFLIVSESGFFKKWFARCWPSFCDESGFVALGISMICLGFITLGNLNKVATSVENLGLPMWRVVISSGILNSLFGLFNIIATYVFCDSKLGITGRQVRAEGAAIPKDPSGKSAFSVSSGSIRRPATPVLPSYSEDRRKSKFGMKWPISISRPVVQDPERFNAWNDRSSPVIPEIQRPSTSLHPAYKGGDSYPPPPPVPAPASSRYSEVSNMTRF</sequence>
<proteinExistence type="predicted"/>
<feature type="region of interest" description="Disordered" evidence="1">
    <location>
        <begin position="222"/>
        <end position="274"/>
    </location>
</feature>
<dbReference type="GeneID" id="36588761"/>
<keyword evidence="5" id="KW-1185">Reference proteome</keyword>
<feature type="transmembrane region" description="Helical" evidence="2">
    <location>
        <begin position="45"/>
        <end position="65"/>
    </location>
</feature>
<accession>A0A2J6T1A0</accession>
<dbReference type="InterPro" id="IPR056019">
    <property type="entry name" value="DUF7598"/>
</dbReference>
<keyword evidence="2" id="KW-0812">Transmembrane</keyword>
<name>A0A2J6T1A0_9HELO</name>
<feature type="transmembrane region" description="Helical" evidence="2">
    <location>
        <begin position="86"/>
        <end position="103"/>
    </location>
</feature>
<feature type="transmembrane region" description="Helical" evidence="2">
    <location>
        <begin position="123"/>
        <end position="146"/>
    </location>
</feature>
<evidence type="ECO:0000313" key="4">
    <source>
        <dbReference type="EMBL" id="PMD56798.1"/>
    </source>
</evidence>
<dbReference type="AlphaFoldDB" id="A0A2J6T1A0"/>
<feature type="compositionally biased region" description="Polar residues" evidence="1">
    <location>
        <begin position="263"/>
        <end position="274"/>
    </location>
</feature>
<feature type="transmembrane region" description="Helical" evidence="2">
    <location>
        <begin position="20"/>
        <end position="39"/>
    </location>
</feature>
<keyword evidence="2" id="KW-1133">Transmembrane helix</keyword>
<evidence type="ECO:0000256" key="2">
    <source>
        <dbReference type="SAM" id="Phobius"/>
    </source>
</evidence>
<gene>
    <name evidence="4" type="ORF">K444DRAFT_615217</name>
</gene>
<organism evidence="4 5">
    <name type="scientific">Hyaloscypha bicolor E</name>
    <dbReference type="NCBI Taxonomy" id="1095630"/>
    <lineage>
        <taxon>Eukaryota</taxon>
        <taxon>Fungi</taxon>
        <taxon>Dikarya</taxon>
        <taxon>Ascomycota</taxon>
        <taxon>Pezizomycotina</taxon>
        <taxon>Leotiomycetes</taxon>
        <taxon>Helotiales</taxon>
        <taxon>Hyaloscyphaceae</taxon>
        <taxon>Hyaloscypha</taxon>
        <taxon>Hyaloscypha bicolor</taxon>
    </lineage>
</organism>
<dbReference type="Pfam" id="PF24535">
    <property type="entry name" value="DUF7598"/>
    <property type="match status" value="1"/>
</dbReference>
<dbReference type="RefSeq" id="XP_024733702.1">
    <property type="nucleotide sequence ID" value="XM_024880684.1"/>
</dbReference>
<evidence type="ECO:0000313" key="5">
    <source>
        <dbReference type="Proteomes" id="UP000235371"/>
    </source>
</evidence>
<reference evidence="4 5" key="1">
    <citation type="submission" date="2016-04" db="EMBL/GenBank/DDBJ databases">
        <title>A degradative enzymes factory behind the ericoid mycorrhizal symbiosis.</title>
        <authorList>
            <consortium name="DOE Joint Genome Institute"/>
            <person name="Martino E."/>
            <person name="Morin E."/>
            <person name="Grelet G."/>
            <person name="Kuo A."/>
            <person name="Kohler A."/>
            <person name="Daghino S."/>
            <person name="Barry K."/>
            <person name="Choi C."/>
            <person name="Cichocki N."/>
            <person name="Clum A."/>
            <person name="Copeland A."/>
            <person name="Hainaut M."/>
            <person name="Haridas S."/>
            <person name="Labutti K."/>
            <person name="Lindquist E."/>
            <person name="Lipzen A."/>
            <person name="Khouja H.-R."/>
            <person name="Murat C."/>
            <person name="Ohm R."/>
            <person name="Olson A."/>
            <person name="Spatafora J."/>
            <person name="Veneault-Fourrey C."/>
            <person name="Henrissat B."/>
            <person name="Grigoriev I."/>
            <person name="Martin F."/>
            <person name="Perotto S."/>
        </authorList>
    </citation>
    <scope>NUCLEOTIDE SEQUENCE [LARGE SCALE GENOMIC DNA]</scope>
    <source>
        <strain evidence="4 5">E</strain>
    </source>
</reference>
<evidence type="ECO:0000256" key="1">
    <source>
        <dbReference type="SAM" id="MobiDB-lite"/>
    </source>
</evidence>
<feature type="domain" description="DUF7598" evidence="3">
    <location>
        <begin position="10"/>
        <end position="144"/>
    </location>
</feature>
<dbReference type="Proteomes" id="UP000235371">
    <property type="component" value="Unassembled WGS sequence"/>
</dbReference>